<keyword evidence="4" id="KW-0411">Iron-sulfur</keyword>
<comment type="caution">
    <text evidence="9">The sequence shown here is derived from an EMBL/GenBank/DDBJ whole genome shotgun (WGS) entry which is preliminary data.</text>
</comment>
<dbReference type="Gene3D" id="2.102.10.10">
    <property type="entry name" value="Rieske [2Fe-2S] iron-sulphur domain"/>
    <property type="match status" value="1"/>
</dbReference>
<protein>
    <recommendedName>
        <fullName evidence="8">Rieske domain-containing protein</fullName>
    </recommendedName>
</protein>
<evidence type="ECO:0000256" key="6">
    <source>
        <dbReference type="ARBA" id="ARBA00034078"/>
    </source>
</evidence>
<accession>A0ABQ5Q5W7</accession>
<feature type="transmembrane region" description="Helical" evidence="7">
    <location>
        <begin position="20"/>
        <end position="40"/>
    </location>
</feature>
<dbReference type="Pfam" id="PF00355">
    <property type="entry name" value="Rieske"/>
    <property type="match status" value="1"/>
</dbReference>
<keyword evidence="7" id="KW-0472">Membrane</keyword>
<evidence type="ECO:0000256" key="3">
    <source>
        <dbReference type="ARBA" id="ARBA00023004"/>
    </source>
</evidence>
<keyword evidence="5" id="KW-1015">Disulfide bond</keyword>
<evidence type="ECO:0000256" key="4">
    <source>
        <dbReference type="ARBA" id="ARBA00023014"/>
    </source>
</evidence>
<keyword evidence="7" id="KW-1133">Transmembrane helix</keyword>
<evidence type="ECO:0000313" key="9">
    <source>
        <dbReference type="EMBL" id="GLH69889.1"/>
    </source>
</evidence>
<keyword evidence="1" id="KW-0001">2Fe-2S</keyword>
<gene>
    <name evidence="9" type="ORF">GETHPA_14220</name>
</gene>
<dbReference type="PANTHER" id="PTHR10134">
    <property type="entry name" value="CYTOCHROME B-C1 COMPLEX SUBUNIT RIESKE, MITOCHONDRIAL"/>
    <property type="match status" value="1"/>
</dbReference>
<feature type="domain" description="Rieske" evidence="8">
    <location>
        <begin position="59"/>
        <end position="154"/>
    </location>
</feature>
<reference evidence="9 10" key="1">
    <citation type="journal article" date="2023" name="Antonie Van Leeuwenhoek">
        <title>Mesoterricola silvestris gen. nov., sp. nov., Mesoterricola sediminis sp. nov., Geothrix oryzae sp. nov., Geothrix edaphica sp. nov., Geothrix rubra sp. nov., and Geothrix limicola sp. nov., six novel members of Acidobacteriota isolated from soils.</title>
        <authorList>
            <person name="Itoh H."/>
            <person name="Sugisawa Y."/>
            <person name="Mise K."/>
            <person name="Xu Z."/>
            <person name="Kuniyasu M."/>
            <person name="Ushijima N."/>
            <person name="Kawano K."/>
            <person name="Kobayashi E."/>
            <person name="Shiratori Y."/>
            <person name="Masuda Y."/>
            <person name="Senoo K."/>
        </authorList>
    </citation>
    <scope>NUCLEOTIDE SEQUENCE [LARGE SCALE GENOMIC DNA]</scope>
    <source>
        <strain evidence="9 10">Red803</strain>
    </source>
</reference>
<organism evidence="9 10">
    <name type="scientific">Geothrix rubra</name>
    <dbReference type="NCBI Taxonomy" id="2927977"/>
    <lineage>
        <taxon>Bacteria</taxon>
        <taxon>Pseudomonadati</taxon>
        <taxon>Acidobacteriota</taxon>
        <taxon>Holophagae</taxon>
        <taxon>Holophagales</taxon>
        <taxon>Holophagaceae</taxon>
        <taxon>Geothrix</taxon>
    </lineage>
</organism>
<dbReference type="InterPro" id="IPR017941">
    <property type="entry name" value="Rieske_2Fe-2S"/>
</dbReference>
<dbReference type="InterPro" id="IPR014349">
    <property type="entry name" value="Rieske_Fe-S_prot"/>
</dbReference>
<evidence type="ECO:0000256" key="7">
    <source>
        <dbReference type="SAM" id="Phobius"/>
    </source>
</evidence>
<dbReference type="EMBL" id="BSDD01000002">
    <property type="protein sequence ID" value="GLH69889.1"/>
    <property type="molecule type" value="Genomic_DNA"/>
</dbReference>
<proteinExistence type="predicted"/>
<dbReference type="Proteomes" id="UP001165089">
    <property type="component" value="Unassembled WGS sequence"/>
</dbReference>
<keyword evidence="3" id="KW-0408">Iron</keyword>
<keyword evidence="2" id="KW-0479">Metal-binding</keyword>
<keyword evidence="10" id="KW-1185">Reference proteome</keyword>
<dbReference type="InterPro" id="IPR036922">
    <property type="entry name" value="Rieske_2Fe-2S_sf"/>
</dbReference>
<dbReference type="SUPFAM" id="SSF50022">
    <property type="entry name" value="ISP domain"/>
    <property type="match status" value="1"/>
</dbReference>
<comment type="cofactor">
    <cofactor evidence="6">
        <name>[2Fe-2S] cluster</name>
        <dbReference type="ChEBI" id="CHEBI:190135"/>
    </cofactor>
</comment>
<evidence type="ECO:0000313" key="10">
    <source>
        <dbReference type="Proteomes" id="UP001165089"/>
    </source>
</evidence>
<evidence type="ECO:0000256" key="5">
    <source>
        <dbReference type="ARBA" id="ARBA00023157"/>
    </source>
</evidence>
<evidence type="ECO:0000256" key="2">
    <source>
        <dbReference type="ARBA" id="ARBA00022723"/>
    </source>
</evidence>
<name>A0ABQ5Q5W7_9BACT</name>
<keyword evidence="7" id="KW-0812">Transmembrane</keyword>
<sequence>MTDISQTVGSPRPLSRRALGQSLFAAAAAMYTAALAWPIFRYLKSGTTGADEGPQVNEVNLGAEKDYAPGSGKLFLFGSKPALILRRKDGHFVALFATCTHLGCTVKFAQDQDRITCACHGGVYDPDTGRNIGGPPPAPLKPLVVSTDGGAVVVRRA</sequence>
<dbReference type="RefSeq" id="WP_285724053.1">
    <property type="nucleotide sequence ID" value="NZ_BSDD01000002.1"/>
</dbReference>
<dbReference type="InterPro" id="IPR005805">
    <property type="entry name" value="Rieske_Fe-S_prot_C"/>
</dbReference>
<evidence type="ECO:0000256" key="1">
    <source>
        <dbReference type="ARBA" id="ARBA00022714"/>
    </source>
</evidence>
<dbReference type="PRINTS" id="PR00162">
    <property type="entry name" value="RIESKE"/>
</dbReference>
<dbReference type="PROSITE" id="PS51296">
    <property type="entry name" value="RIESKE"/>
    <property type="match status" value="1"/>
</dbReference>
<evidence type="ECO:0000259" key="8">
    <source>
        <dbReference type="PROSITE" id="PS51296"/>
    </source>
</evidence>
<dbReference type="CDD" id="cd03467">
    <property type="entry name" value="Rieske"/>
    <property type="match status" value="1"/>
</dbReference>